<keyword evidence="1" id="KW-1133">Transmembrane helix</keyword>
<gene>
    <name evidence="2" type="ORF">GCM10010201_13540</name>
</gene>
<keyword evidence="1" id="KW-0812">Transmembrane</keyword>
<protein>
    <submittedName>
        <fullName evidence="2">Uncharacterized protein</fullName>
    </submittedName>
</protein>
<keyword evidence="1" id="KW-0472">Membrane</keyword>
<organism evidence="2 3">
    <name type="scientific">Pilimelia columellifera subsp. columellifera</name>
    <dbReference type="NCBI Taxonomy" id="706583"/>
    <lineage>
        <taxon>Bacteria</taxon>
        <taxon>Bacillati</taxon>
        <taxon>Actinomycetota</taxon>
        <taxon>Actinomycetes</taxon>
        <taxon>Micromonosporales</taxon>
        <taxon>Micromonosporaceae</taxon>
        <taxon>Pilimelia</taxon>
    </lineage>
</organism>
<evidence type="ECO:0000313" key="3">
    <source>
        <dbReference type="Proteomes" id="UP001499978"/>
    </source>
</evidence>
<accession>A0ABP6AL59</accession>
<name>A0ABP6AL59_9ACTN</name>
<dbReference type="EMBL" id="BAAARY010000005">
    <property type="protein sequence ID" value="GAA2517977.1"/>
    <property type="molecule type" value="Genomic_DNA"/>
</dbReference>
<dbReference type="Proteomes" id="UP001499978">
    <property type="component" value="Unassembled WGS sequence"/>
</dbReference>
<evidence type="ECO:0000256" key="1">
    <source>
        <dbReference type="SAM" id="Phobius"/>
    </source>
</evidence>
<proteinExistence type="predicted"/>
<keyword evidence="3" id="KW-1185">Reference proteome</keyword>
<comment type="caution">
    <text evidence="2">The sequence shown here is derived from an EMBL/GenBank/DDBJ whole genome shotgun (WGS) entry which is preliminary data.</text>
</comment>
<evidence type="ECO:0000313" key="2">
    <source>
        <dbReference type="EMBL" id="GAA2517977.1"/>
    </source>
</evidence>
<feature type="transmembrane region" description="Helical" evidence="1">
    <location>
        <begin position="37"/>
        <end position="55"/>
    </location>
</feature>
<dbReference type="RefSeq" id="WP_344169964.1">
    <property type="nucleotide sequence ID" value="NZ_BAAARY010000005.1"/>
</dbReference>
<reference evidence="3" key="1">
    <citation type="journal article" date="2019" name="Int. J. Syst. Evol. Microbiol.">
        <title>The Global Catalogue of Microorganisms (GCM) 10K type strain sequencing project: providing services to taxonomists for standard genome sequencing and annotation.</title>
        <authorList>
            <consortium name="The Broad Institute Genomics Platform"/>
            <consortium name="The Broad Institute Genome Sequencing Center for Infectious Disease"/>
            <person name="Wu L."/>
            <person name="Ma J."/>
        </authorList>
    </citation>
    <scope>NUCLEOTIDE SEQUENCE [LARGE SCALE GENOMIC DNA]</scope>
    <source>
        <strain evidence="3">JCM 3367</strain>
    </source>
</reference>
<sequence length="56" mass="5655">MAVPFGVVVVIDQAADRFGDLGDDGVAQGADSGALRVMRVIVWVVITGSLAIGVVA</sequence>